<dbReference type="InterPro" id="IPR000917">
    <property type="entry name" value="Sulfatase_N"/>
</dbReference>
<dbReference type="PANTHER" id="PTHR42693">
    <property type="entry name" value="ARYLSULFATASE FAMILY MEMBER"/>
    <property type="match status" value="1"/>
</dbReference>
<accession>A0A4P2Q2G2</accession>
<dbReference type="Gene3D" id="3.40.720.10">
    <property type="entry name" value="Alkaline Phosphatase, subunit A"/>
    <property type="match status" value="1"/>
</dbReference>
<proteinExistence type="inferred from homology"/>
<reference evidence="4 5" key="1">
    <citation type="submission" date="2015-09" db="EMBL/GenBank/DDBJ databases">
        <title>Sorangium comparison.</title>
        <authorList>
            <person name="Zaburannyi N."/>
            <person name="Bunk B."/>
            <person name="Overmann J."/>
            <person name="Mueller R."/>
        </authorList>
    </citation>
    <scope>NUCLEOTIDE SEQUENCE [LARGE SCALE GENOMIC DNA]</scope>
    <source>
        <strain evidence="4 5">So ceGT47</strain>
    </source>
</reference>
<dbReference type="GO" id="GO:0004065">
    <property type="term" value="F:arylsulfatase activity"/>
    <property type="evidence" value="ECO:0007669"/>
    <property type="project" value="TreeGrafter"/>
</dbReference>
<evidence type="ECO:0000256" key="1">
    <source>
        <dbReference type="ARBA" id="ARBA00008779"/>
    </source>
</evidence>
<dbReference type="SUPFAM" id="SSF53649">
    <property type="entry name" value="Alkaline phosphatase-like"/>
    <property type="match status" value="1"/>
</dbReference>
<dbReference type="InterPro" id="IPR017850">
    <property type="entry name" value="Alkaline_phosphatase_core_sf"/>
</dbReference>
<evidence type="ECO:0000313" key="5">
    <source>
        <dbReference type="Proteomes" id="UP000295781"/>
    </source>
</evidence>
<comment type="similarity">
    <text evidence="1">Belongs to the sulfatase family.</text>
</comment>
<feature type="domain" description="Sulfatase N-terminal" evidence="3">
    <location>
        <begin position="111"/>
        <end position="383"/>
    </location>
</feature>
<organism evidence="4 5">
    <name type="scientific">Sorangium cellulosum</name>
    <name type="common">Polyangium cellulosum</name>
    <dbReference type="NCBI Taxonomy" id="56"/>
    <lineage>
        <taxon>Bacteria</taxon>
        <taxon>Pseudomonadati</taxon>
        <taxon>Myxococcota</taxon>
        <taxon>Polyangia</taxon>
        <taxon>Polyangiales</taxon>
        <taxon>Polyangiaceae</taxon>
        <taxon>Sorangium</taxon>
    </lineage>
</organism>
<protein>
    <submittedName>
        <fullName evidence="4">Choline sulfatase</fullName>
    </submittedName>
</protein>
<dbReference type="InterPro" id="IPR050738">
    <property type="entry name" value="Sulfatase"/>
</dbReference>
<dbReference type="Proteomes" id="UP000295781">
    <property type="component" value="Chromosome"/>
</dbReference>
<feature type="region of interest" description="Disordered" evidence="2">
    <location>
        <begin position="46"/>
        <end position="90"/>
    </location>
</feature>
<evidence type="ECO:0000313" key="4">
    <source>
        <dbReference type="EMBL" id="AUX23158.1"/>
    </source>
</evidence>
<dbReference type="CDD" id="cd16148">
    <property type="entry name" value="sulfatase_like"/>
    <property type="match status" value="1"/>
</dbReference>
<dbReference type="OrthoDB" id="5500422at2"/>
<feature type="region of interest" description="Disordered" evidence="2">
    <location>
        <begin position="1"/>
        <end position="28"/>
    </location>
</feature>
<dbReference type="EMBL" id="CP012670">
    <property type="protein sequence ID" value="AUX23158.1"/>
    <property type="molecule type" value="Genomic_DNA"/>
</dbReference>
<feature type="compositionally biased region" description="Low complexity" evidence="2">
    <location>
        <begin position="64"/>
        <end position="77"/>
    </location>
</feature>
<gene>
    <name evidence="4" type="primary">betC</name>
    <name evidence="4" type="ORF">SOCEGT47_036770</name>
</gene>
<dbReference type="PANTHER" id="PTHR42693:SF33">
    <property type="entry name" value="ARYLSULFATASE"/>
    <property type="match status" value="1"/>
</dbReference>
<sequence length="497" mass="54169">MYTVASRTHDREPGGTRAAPSAPLGGHSRRARRLLAALALAAFGAGSGCSREGDGQPPPPRTPEPAARPQAPAASGAPAGGGEGSAAPAAATAAAEGSAAAAPAGRPAKTNVLVISIDSLRADMPWNGYARDIAPTLTAFEKEAVSYTRHYAVSSYTSMSVGGFLAGRYPSEVDRSGYFFGNYPDSVLMFPELLQKAGVRTMSAHAHFYFDKKAGFRQGFDVYEIVPGLSADNTTDRNVTSPKHLELAMKMLSDKANISGTFFAYFHFLDPHDVYMTHEEIEPFGKRARDKYDGEVKFTDMHVGKLLDFVAQQPWGKDTTIIVTADHGEAFGEHKMYRHGFEVWDVLVHVPLMIKAPGITPRRIDEPRSSIDLAPTILELTGAPPEPSFQGKSLVPELYGAEPEPRDVIVDLPRTSDNDRRRALIHGRYKLIAYGDDHAFDLFDVVADPGELKDLKREQKAVFEEMKALYKERSAAIKDVCPKNTAKLKGKKKHKKC</sequence>
<dbReference type="Gene3D" id="3.30.1120.10">
    <property type="match status" value="1"/>
</dbReference>
<evidence type="ECO:0000256" key="2">
    <source>
        <dbReference type="SAM" id="MobiDB-lite"/>
    </source>
</evidence>
<dbReference type="AlphaFoldDB" id="A0A4P2Q2G2"/>
<dbReference type="RefSeq" id="WP_129348213.1">
    <property type="nucleotide sequence ID" value="NZ_CP012670.1"/>
</dbReference>
<evidence type="ECO:0000259" key="3">
    <source>
        <dbReference type="Pfam" id="PF00884"/>
    </source>
</evidence>
<dbReference type="Pfam" id="PF00884">
    <property type="entry name" value="Sulfatase"/>
    <property type="match status" value="1"/>
</dbReference>
<name>A0A4P2Q2G2_SORCE</name>